<proteinExistence type="predicted"/>
<sequence length="76" mass="9228">MKMQLSDYDLHQKKYTIEELIKNIDHLSIKTLLYTQKLTPEFCLKYIINVPKSTEEEYITEEDIIRIQKFNKNVFD</sequence>
<name>A0A6C0D3J1_9ZZZZ</name>
<protein>
    <recommendedName>
        <fullName evidence="2">NET domain-containing protein</fullName>
    </recommendedName>
</protein>
<reference evidence="1" key="1">
    <citation type="journal article" date="2020" name="Nature">
        <title>Giant virus diversity and host interactions through global metagenomics.</title>
        <authorList>
            <person name="Schulz F."/>
            <person name="Roux S."/>
            <person name="Paez-Espino D."/>
            <person name="Jungbluth S."/>
            <person name="Walsh D.A."/>
            <person name="Denef V.J."/>
            <person name="McMahon K.D."/>
            <person name="Konstantinidis K.T."/>
            <person name="Eloe-Fadrosh E.A."/>
            <person name="Kyrpides N.C."/>
            <person name="Woyke T."/>
        </authorList>
    </citation>
    <scope>NUCLEOTIDE SEQUENCE</scope>
    <source>
        <strain evidence="1">GVMAG-M-3300023174-107</strain>
    </source>
</reference>
<dbReference type="AlphaFoldDB" id="A0A6C0D3J1"/>
<organism evidence="1">
    <name type="scientific">viral metagenome</name>
    <dbReference type="NCBI Taxonomy" id="1070528"/>
    <lineage>
        <taxon>unclassified sequences</taxon>
        <taxon>metagenomes</taxon>
        <taxon>organismal metagenomes</taxon>
    </lineage>
</organism>
<dbReference type="EMBL" id="MN739523">
    <property type="protein sequence ID" value="QHT10664.1"/>
    <property type="molecule type" value="Genomic_DNA"/>
</dbReference>
<evidence type="ECO:0008006" key="2">
    <source>
        <dbReference type="Google" id="ProtNLM"/>
    </source>
</evidence>
<accession>A0A6C0D3J1</accession>
<evidence type="ECO:0000313" key="1">
    <source>
        <dbReference type="EMBL" id="QHT10664.1"/>
    </source>
</evidence>